<feature type="region of interest" description="Disordered" evidence="1">
    <location>
        <begin position="585"/>
        <end position="702"/>
    </location>
</feature>
<protein>
    <submittedName>
        <fullName evidence="2">Uncharacterized protein</fullName>
    </submittedName>
</protein>
<feature type="non-terminal residue" evidence="2">
    <location>
        <position position="1301"/>
    </location>
</feature>
<name>A0A812Q5E2_9DINO</name>
<dbReference type="EMBL" id="CAJNJA010016662">
    <property type="protein sequence ID" value="CAE7385355.1"/>
    <property type="molecule type" value="Genomic_DNA"/>
</dbReference>
<keyword evidence="3" id="KW-1185">Reference proteome</keyword>
<dbReference type="SUPFAM" id="SSF53335">
    <property type="entry name" value="S-adenosyl-L-methionine-dependent methyltransferases"/>
    <property type="match status" value="1"/>
</dbReference>
<evidence type="ECO:0000313" key="2">
    <source>
        <dbReference type="EMBL" id="CAE7385355.1"/>
    </source>
</evidence>
<comment type="caution">
    <text evidence="2">The sequence shown here is derived from an EMBL/GenBank/DDBJ whole genome shotgun (WGS) entry which is preliminary data.</text>
</comment>
<feature type="compositionally biased region" description="Basic and acidic residues" evidence="1">
    <location>
        <begin position="1006"/>
        <end position="1027"/>
    </location>
</feature>
<proteinExistence type="predicted"/>
<reference evidence="2" key="1">
    <citation type="submission" date="2021-02" db="EMBL/GenBank/DDBJ databases">
        <authorList>
            <person name="Dougan E. K."/>
            <person name="Rhodes N."/>
            <person name="Thang M."/>
            <person name="Chan C."/>
        </authorList>
    </citation>
    <scope>NUCLEOTIDE SEQUENCE</scope>
</reference>
<feature type="compositionally biased region" description="Basic residues" evidence="1">
    <location>
        <begin position="675"/>
        <end position="684"/>
    </location>
</feature>
<dbReference type="Proteomes" id="UP000601435">
    <property type="component" value="Unassembled WGS sequence"/>
</dbReference>
<feature type="compositionally biased region" description="Polar residues" evidence="1">
    <location>
        <begin position="932"/>
        <end position="946"/>
    </location>
</feature>
<dbReference type="InterPro" id="IPR029063">
    <property type="entry name" value="SAM-dependent_MTases_sf"/>
</dbReference>
<feature type="region of interest" description="Disordered" evidence="1">
    <location>
        <begin position="931"/>
        <end position="1027"/>
    </location>
</feature>
<evidence type="ECO:0000256" key="1">
    <source>
        <dbReference type="SAM" id="MobiDB-lite"/>
    </source>
</evidence>
<feature type="compositionally biased region" description="Acidic residues" evidence="1">
    <location>
        <begin position="959"/>
        <end position="976"/>
    </location>
</feature>
<feature type="compositionally biased region" description="Basic residues" evidence="1">
    <location>
        <begin position="648"/>
        <end position="662"/>
    </location>
</feature>
<sequence>MERLLPDEWQWGALPEESESEALARGSGSSACFESYKQLFDWPALFLDKLSDDQIAELVRKARNGICLVTDYSGLGSPETALHFLFQALGTRLGDPDMPQKLRLMRASDCDVHCRRILLGQPAGVGEPGACCVLGDMLDRCPSELVTECEALLQDCRGQAKEAIETDGLRPEEACRSWGRKFVDQAIQIMSKNSQTKNPWCYRHLQSQCACNSAVPEEMLSMAVAGVTCVDWSAIGLKGGWLGDSAIAFLAWARERHLYQERIILIECTPAIDVATIQEIFFEYTMVVFDICPSMLGIPVHRRRAYMILLRSSDLAWHTDCAQDPATAWRKLFCQKTWIDCAEFGSAPTELVEQQARILALARGFPATSASGSAWKPKALLSSAVRDRIRDWEGLVRMQLSLQPGQVASCIMNSTQNPERCPITKLCPTLLTKSRLWSMRHQRHLLLAEMCEIQGFACLTSSQYPCPFRAEVLESDLGKKGAIPDGAMRRMIGNGMHMHCIGAMILFALSCTTKVQAVQTQANEREVSEFARWSNDRARAAARAGTSAQGAKVRLESDLALDDSFESARPEGLLHCQEIGDAIPGGLELWSSEPGAPELTDDDKGEVGVCCNDIAPSDDLLREEDDGLNLGAPSKMPGPSKKDPKKKDGAKKKKRARSRGRSRTPVSDRQSKSRSPPKRVRRTANHSDTAEKKCRSCKKKKPESQFYAAQAECKDCSHATTNVKRAVQRQKEEDWYNSLSEVEKDNMNKAYLKEKEKSDKVRGRVRFNVKKYKEELQARSGVRFEGRRRFMTEKKFMAYARSEEGGDLTKAQAEKKWEEMWHSKKYVKRGKKVAVPIEEDLVDFSELAKSRAIEGEQRLNANMTEEEMQSRLNSLVTSGDGSLGRGLDIQSMVGNLAGSGDGDEDSALAASGIFNSEVHLPDLRAMAAGRATNKQIATRRTSFGSNKSGGSAARAQASDDSDEDDDGDSGSETDSQESERDKKKTKRPGKEGQGVQGGRNKWFDIGTEKAKAERQVRDTRQRSESKMRTQLNAMKAQLDLSRAANVTNVVELHIVLSRQQALHIICNGTKSDFDKYCADLLQLLGRDSIPTAYDNTLATLLKLNFMPNVDARSVRSSGSANEKALLAAGPCSNFRDLVTLAAFDEMKILADVRKEDDIALAMKKFQRFSQHWDELVASCKTATSELKRATASANRDQNARTQAMAKAKGKAKAKAAKEGNHAFQLFDILPHYDFCDVDAGAQVDEKHDMSQPWLFCWDCQEDLPEDASLLLKLVPFSDAKKNLKETDKPLPSLVEEVAAFE</sequence>
<feature type="compositionally biased region" description="Low complexity" evidence="1">
    <location>
        <begin position="948"/>
        <end position="958"/>
    </location>
</feature>
<organism evidence="2 3">
    <name type="scientific">Symbiodinium necroappetens</name>
    <dbReference type="NCBI Taxonomy" id="1628268"/>
    <lineage>
        <taxon>Eukaryota</taxon>
        <taxon>Sar</taxon>
        <taxon>Alveolata</taxon>
        <taxon>Dinophyceae</taxon>
        <taxon>Suessiales</taxon>
        <taxon>Symbiodiniaceae</taxon>
        <taxon>Symbiodinium</taxon>
    </lineage>
</organism>
<accession>A0A812Q5E2</accession>
<gene>
    <name evidence="2" type="ORF">SNEC2469_LOCUS10440</name>
</gene>
<evidence type="ECO:0000313" key="3">
    <source>
        <dbReference type="Proteomes" id="UP000601435"/>
    </source>
</evidence>
<dbReference type="OrthoDB" id="439838at2759"/>